<organism evidence="3">
    <name type="scientific">metagenome</name>
    <dbReference type="NCBI Taxonomy" id="256318"/>
    <lineage>
        <taxon>unclassified sequences</taxon>
        <taxon>metagenomes</taxon>
    </lineage>
</organism>
<gene>
    <name evidence="3" type="primary">treS</name>
    <name evidence="3" type="ORF">NOCA2480016</name>
</gene>
<dbReference type="GO" id="GO:0016740">
    <property type="term" value="F:transferase activity"/>
    <property type="evidence" value="ECO:0007669"/>
    <property type="project" value="UniProtKB-KW"/>
</dbReference>
<dbReference type="SUPFAM" id="SSF51445">
    <property type="entry name" value="(Trans)glycosidases"/>
    <property type="match status" value="1"/>
</dbReference>
<dbReference type="EC" id="5.4.99.16" evidence="3"/>
<dbReference type="InterPro" id="IPR054049">
    <property type="entry name" value="SupH-like_C"/>
</dbReference>
<dbReference type="GO" id="GO:0004556">
    <property type="term" value="F:alpha-amylase activity"/>
    <property type="evidence" value="ECO:0007669"/>
    <property type="project" value="InterPro"/>
</dbReference>
<dbReference type="EMBL" id="CZKA01000043">
    <property type="protein sequence ID" value="CUR57936.1"/>
    <property type="molecule type" value="Genomic_DNA"/>
</dbReference>
<dbReference type="Gene3D" id="2.60.40.1180">
    <property type="entry name" value="Golgi alpha-mannosidase II"/>
    <property type="match status" value="1"/>
</dbReference>
<dbReference type="GO" id="GO:0043169">
    <property type="term" value="F:cation binding"/>
    <property type="evidence" value="ECO:0007669"/>
    <property type="project" value="InterPro"/>
</dbReference>
<dbReference type="PRINTS" id="PR00110">
    <property type="entry name" value="ALPHAAMYLASE"/>
</dbReference>
<dbReference type="GO" id="GO:0005975">
    <property type="term" value="P:carbohydrate metabolic process"/>
    <property type="evidence" value="ECO:0007669"/>
    <property type="project" value="InterPro"/>
</dbReference>
<keyword evidence="3" id="KW-0808">Transferase</keyword>
<dbReference type="PANTHER" id="PTHR10357:SF219">
    <property type="entry name" value="MALTOSE ALPHA-D-GLUCOSYLTRANSFERASE"/>
    <property type="match status" value="1"/>
</dbReference>
<evidence type="ECO:0000313" key="3">
    <source>
        <dbReference type="EMBL" id="CUR57936.1"/>
    </source>
</evidence>
<sequence length="560" mass="63955">MRISDTSDLWWKTAVVYCLDVQTFLDWDGDGMGDFAGLAERIDYLSELGVTCLWLMPFYPTADRDDGYDITDYYGVDPRLGSSGDFVELVRTARDRGIRVIIDLVLNHTSDRHPWFRSARASKSSPYRDYYVWRADEPPDTSDQVVFPDKENSIWEYDEKTGEWYLHRFYRTQPDLNITNPLVRDEIAKVMGFWLELGISGFRVDAVPFMIETTGVDKEELARFRDPHAYLRMLRSFLGRRTGDGILLGEVNLPHKDQQTFFGGSEGDELSMQFDFIGMQNLYLSLARQDAGPLASALNKRPVGSPQSQWATFVRNHDELTLDKLTDTEREEVFAAFGPEPEMQLYARGLRRRLPPMLDGDPRRIRMAYSLLFSLPGTPVLFYGEEIGMGENLEVPGRLAVRTPMQWSSQRNGGFTDARPSQIRRPLVAGPFGPEHVNVADQRDDNDSLLSFVTLLIRRYRASPELGWAGFEILEQPHRNVLAHRCTWDDRSLVAIHNLAPTGCTVTLDLGQVHAGHHLVDLLQQTDATLVDHQGRVELTLDGYGYRWLRLAPIDSRRLS</sequence>
<evidence type="ECO:0000259" key="2">
    <source>
        <dbReference type="SMART" id="SM00642"/>
    </source>
</evidence>
<dbReference type="Gene3D" id="3.90.400.10">
    <property type="entry name" value="Oligo-1,6-glucosidase, Domain 2"/>
    <property type="match status" value="1"/>
</dbReference>
<comment type="similarity">
    <text evidence="1">Belongs to the glycosyl hydrolase 13 family.</text>
</comment>
<dbReference type="AlphaFoldDB" id="A0A2P2C7G3"/>
<dbReference type="SUPFAM" id="SSF51011">
    <property type="entry name" value="Glycosyl hydrolase domain"/>
    <property type="match status" value="1"/>
</dbReference>
<evidence type="ECO:0000256" key="1">
    <source>
        <dbReference type="ARBA" id="ARBA00008061"/>
    </source>
</evidence>
<dbReference type="InterPro" id="IPR045857">
    <property type="entry name" value="O16G_dom_2"/>
</dbReference>
<feature type="domain" description="Glycosyl hydrolase family 13 catalytic" evidence="2">
    <location>
        <begin position="22"/>
        <end position="424"/>
    </location>
</feature>
<dbReference type="GO" id="GO:0047471">
    <property type="term" value="F:maltose alpha-D-glucosyltransferase activity"/>
    <property type="evidence" value="ECO:0007669"/>
    <property type="project" value="UniProtKB-EC"/>
</dbReference>
<dbReference type="Pfam" id="PF00128">
    <property type="entry name" value="Alpha-amylase"/>
    <property type="match status" value="2"/>
</dbReference>
<accession>A0A2P2C7G3</accession>
<dbReference type="PANTHER" id="PTHR10357">
    <property type="entry name" value="ALPHA-AMYLASE FAMILY MEMBER"/>
    <property type="match status" value="1"/>
</dbReference>
<protein>
    <submittedName>
        <fullName evidence="3">Trehalose synthase (Maltose alpha-D-glucosyltransferase)</fullName>
        <ecNumber evidence="3">5.4.99.16</ecNumber>
    </submittedName>
</protein>
<dbReference type="Gene3D" id="3.20.20.80">
    <property type="entry name" value="Glycosidases"/>
    <property type="match status" value="1"/>
</dbReference>
<dbReference type="CDD" id="cd11334">
    <property type="entry name" value="AmyAc_TreS"/>
    <property type="match status" value="1"/>
</dbReference>
<dbReference type="InterPro" id="IPR013780">
    <property type="entry name" value="Glyco_hydro_b"/>
</dbReference>
<name>A0A2P2C7G3_9ZZZZ</name>
<dbReference type="InterPro" id="IPR006046">
    <property type="entry name" value="Alpha_amylase"/>
</dbReference>
<reference evidence="3" key="1">
    <citation type="submission" date="2015-08" db="EMBL/GenBank/DDBJ databases">
        <authorList>
            <person name="Babu N.S."/>
            <person name="Beckwith C.J."/>
            <person name="Beseler K.G."/>
            <person name="Brison A."/>
            <person name="Carone J.V."/>
            <person name="Caskin T.P."/>
            <person name="Diamond M."/>
            <person name="Durham M.E."/>
            <person name="Foxe J.M."/>
            <person name="Go M."/>
            <person name="Henderson B.A."/>
            <person name="Jones I.B."/>
            <person name="McGettigan J.A."/>
            <person name="Micheletti S.J."/>
            <person name="Nasrallah M.E."/>
            <person name="Ortiz D."/>
            <person name="Piller C.R."/>
            <person name="Privatt S.R."/>
            <person name="Schneider S.L."/>
            <person name="Sharp S."/>
            <person name="Smith T.C."/>
            <person name="Stanton J.D."/>
            <person name="Ullery H.E."/>
            <person name="Wilson R.J."/>
            <person name="Serrano M.G."/>
            <person name="Buck G."/>
            <person name="Lee V."/>
            <person name="Wang Y."/>
            <person name="Carvalho R."/>
            <person name="Voegtly L."/>
            <person name="Shi R."/>
            <person name="Duckworth R."/>
            <person name="Johnson A."/>
            <person name="Loviza R."/>
            <person name="Walstead R."/>
            <person name="Shah Z."/>
            <person name="Kiflezghi M."/>
            <person name="Wade K."/>
            <person name="Ball S.L."/>
            <person name="Bradley K.W."/>
            <person name="Asai D.J."/>
            <person name="Bowman C.A."/>
            <person name="Russell D.A."/>
            <person name="Pope W.H."/>
            <person name="Jacobs-Sera D."/>
            <person name="Hendrix R.W."/>
            <person name="Hatfull G.F."/>
        </authorList>
    </citation>
    <scope>NUCLEOTIDE SEQUENCE</scope>
</reference>
<dbReference type="SMART" id="SM00642">
    <property type="entry name" value="Aamy"/>
    <property type="match status" value="1"/>
</dbReference>
<dbReference type="Pfam" id="PF22157">
    <property type="entry name" value="SupH-like_C"/>
    <property type="match status" value="1"/>
</dbReference>
<keyword evidence="3" id="KW-0413">Isomerase</keyword>
<proteinExistence type="inferred from homology"/>
<dbReference type="InterPro" id="IPR006047">
    <property type="entry name" value="GH13_cat_dom"/>
</dbReference>
<dbReference type="InterPro" id="IPR017853">
    <property type="entry name" value="GH"/>
</dbReference>